<dbReference type="Pfam" id="PF00563">
    <property type="entry name" value="EAL"/>
    <property type="match status" value="1"/>
</dbReference>
<dbReference type="RefSeq" id="WP_083989395.1">
    <property type="nucleotide sequence ID" value="NZ_CP016545.1"/>
</dbReference>
<dbReference type="EMBL" id="CP016545">
    <property type="protein sequence ID" value="ANU08167.1"/>
    <property type="molecule type" value="Genomic_DNA"/>
</dbReference>
<evidence type="ECO:0000259" key="2">
    <source>
        <dbReference type="PROSITE" id="PS50883"/>
    </source>
</evidence>
<dbReference type="OrthoDB" id="9814202at2"/>
<organism evidence="3 4">
    <name type="scientific">Paraurantiacibacter namhicola</name>
    <dbReference type="NCBI Taxonomy" id="645517"/>
    <lineage>
        <taxon>Bacteria</taxon>
        <taxon>Pseudomonadati</taxon>
        <taxon>Pseudomonadota</taxon>
        <taxon>Alphaproteobacteria</taxon>
        <taxon>Sphingomonadales</taxon>
        <taxon>Erythrobacteraceae</taxon>
        <taxon>Paraurantiacibacter</taxon>
    </lineage>
</organism>
<evidence type="ECO:0000313" key="4">
    <source>
        <dbReference type="Proteomes" id="UP000092698"/>
    </source>
</evidence>
<gene>
    <name evidence="3" type="primary">cph2_5</name>
    <name evidence="3" type="ORF">A6F65_01872</name>
</gene>
<feature type="domain" description="EAL" evidence="2">
    <location>
        <begin position="21"/>
        <end position="267"/>
    </location>
</feature>
<evidence type="ECO:0000256" key="1">
    <source>
        <dbReference type="SAM" id="MobiDB-lite"/>
    </source>
</evidence>
<dbReference type="PANTHER" id="PTHR33121:SF79">
    <property type="entry name" value="CYCLIC DI-GMP PHOSPHODIESTERASE PDED-RELATED"/>
    <property type="match status" value="1"/>
</dbReference>
<name>A0A1C7D9Q8_9SPHN</name>
<dbReference type="AlphaFoldDB" id="A0A1C7D9Q8"/>
<accession>A0A1C7D9Q8</accession>
<keyword evidence="4" id="KW-1185">Reference proteome</keyword>
<dbReference type="InterPro" id="IPR035919">
    <property type="entry name" value="EAL_sf"/>
</dbReference>
<dbReference type="PROSITE" id="PS50883">
    <property type="entry name" value="EAL"/>
    <property type="match status" value="1"/>
</dbReference>
<dbReference type="SUPFAM" id="SSF141868">
    <property type="entry name" value="EAL domain-like"/>
    <property type="match status" value="1"/>
</dbReference>
<dbReference type="Gene3D" id="3.20.20.450">
    <property type="entry name" value="EAL domain"/>
    <property type="match status" value="1"/>
</dbReference>
<dbReference type="SMART" id="SM00052">
    <property type="entry name" value="EAL"/>
    <property type="match status" value="1"/>
</dbReference>
<dbReference type="InterPro" id="IPR050706">
    <property type="entry name" value="Cyclic-di-GMP_PDE-like"/>
</dbReference>
<dbReference type="Proteomes" id="UP000092698">
    <property type="component" value="Chromosome"/>
</dbReference>
<proteinExistence type="predicted"/>
<reference evidence="3 4" key="1">
    <citation type="submission" date="2016-07" db="EMBL/GenBank/DDBJ databases">
        <title>Complete genome sequence of Altererythrobacter namhicola JCM 16345T, containing esterase-encoding genes.</title>
        <authorList>
            <person name="Cheng H."/>
            <person name="Wu Y.-H."/>
            <person name="Jian S.-L."/>
            <person name="Huo Y.-Y."/>
            <person name="Wang C.-S."/>
            <person name="Xu X.-W."/>
        </authorList>
    </citation>
    <scope>NUCLEOTIDE SEQUENCE [LARGE SCALE GENOMIC DNA]</scope>
    <source>
        <strain evidence="3 4">JCM 16345</strain>
    </source>
</reference>
<dbReference type="STRING" id="645517.A6F65_01872"/>
<dbReference type="InterPro" id="IPR001633">
    <property type="entry name" value="EAL_dom"/>
</dbReference>
<feature type="region of interest" description="Disordered" evidence="1">
    <location>
        <begin position="1"/>
        <end position="22"/>
    </location>
</feature>
<sequence length="267" mass="28984">MTSVTFMVDRRTRTDRRRPSRHPLADDLAAAMQTGVLDILFQPQFACKDNALSGAEALVRWEHGVHGDLAGDAVFDIAAGSGQSLALSAHVRRAALAEATKWPENLRLSLNVTARDLEESDFAEAVLEELRESGFPADRLTLEITEQALLDDVEESARILSRLTAAGVAISLDDFGAGFCNFQYLKALPLAALKLDRSMVTGVCSDPRDLAVFRGIVAMAKALDLRVVAEGIETEAQRDAVKSEGCDRWQGFLGGKPMPAKEFANLI</sequence>
<dbReference type="GO" id="GO:0071111">
    <property type="term" value="F:cyclic-guanylate-specific phosphodiesterase activity"/>
    <property type="evidence" value="ECO:0007669"/>
    <property type="project" value="InterPro"/>
</dbReference>
<protein>
    <submittedName>
        <fullName evidence="3">Phytochrome-like protein cph2</fullName>
    </submittedName>
</protein>
<dbReference type="PANTHER" id="PTHR33121">
    <property type="entry name" value="CYCLIC DI-GMP PHOSPHODIESTERASE PDEF"/>
    <property type="match status" value="1"/>
</dbReference>
<evidence type="ECO:0000313" key="3">
    <source>
        <dbReference type="EMBL" id="ANU08167.1"/>
    </source>
</evidence>
<dbReference type="KEGG" id="anh:A6F65_01872"/>
<dbReference type="CDD" id="cd01948">
    <property type="entry name" value="EAL"/>
    <property type="match status" value="1"/>
</dbReference>